<evidence type="ECO:0000256" key="1">
    <source>
        <dbReference type="SAM" id="Coils"/>
    </source>
</evidence>
<feature type="coiled-coil region" evidence="1">
    <location>
        <begin position="88"/>
        <end position="118"/>
    </location>
</feature>
<proteinExistence type="predicted"/>
<sequence>MLGISEGLILGKILAGILSDIVKSNTKSVLQEKYADFIKLQGKFVNYELEKALRRSFLLAQYSIASECRRELVQSSRMVYGRSSRLGTLEHEADIRLLNKKLKQLKEELNKVKQLKANATPIESLNDLGLLLTEEGKLDERHVDIKNKLLGEALLGNSVACYKAKVEASLLERICAYFAFEIKTNPSVRDILQTQLLAQINLKSENLEKSLLDVAQAVPDLVKKLDNWWVAIQSNLDKIKASLEDLIEIVTGTAKAIEQIDDKLDKLIEAKSPLPPSIYVIVIPGNLNEIQPQLPSIVARLQQASGDVTVELIDVKKGSVLLFFEGSQKGFERIQVLFRGGELQQVLDCPVEVVESIAEDIFVPVRQLMVNLSQWLNNVIDTSWGTVEDVLGTQRANLVFADRGAAGVVRAIAIDLGIESTGVSVALVVEVIPTINGERDIRLQVHPTNNQTFLLPGVKCIVLDTSGKTLLEVEAKNTDRWIQLNISGKPVEQFTVQIQLGDVNRKLNFVI</sequence>
<dbReference type="Pfam" id="PF08852">
    <property type="entry name" value="DUF1822"/>
    <property type="match status" value="1"/>
</dbReference>
<dbReference type="InterPro" id="IPR014951">
    <property type="entry name" value="DUF1822"/>
</dbReference>
<name>A0ABR8GTK6_9CYAN</name>
<evidence type="ECO:0000259" key="2">
    <source>
        <dbReference type="Pfam" id="PF20694"/>
    </source>
</evidence>
<reference evidence="3 4" key="1">
    <citation type="journal article" date="2020" name="ISME J.">
        <title>Comparative genomics reveals insights into cyanobacterial evolution and habitat adaptation.</title>
        <authorList>
            <person name="Chen M.Y."/>
            <person name="Teng W.K."/>
            <person name="Zhao L."/>
            <person name="Hu C.X."/>
            <person name="Zhou Y.K."/>
            <person name="Han B.P."/>
            <person name="Song L.R."/>
            <person name="Shu W.S."/>
        </authorList>
    </citation>
    <scope>NUCLEOTIDE SEQUENCE [LARGE SCALE GENOMIC DNA]</scope>
    <source>
        <strain evidence="3 4">FACHB-248</strain>
    </source>
</reference>
<feature type="domain" description="TRADD-like N-terminal" evidence="2">
    <location>
        <begin position="296"/>
        <end position="355"/>
    </location>
</feature>
<gene>
    <name evidence="3" type="ORF">H6G81_18125</name>
</gene>
<evidence type="ECO:0000313" key="4">
    <source>
        <dbReference type="Proteomes" id="UP000660380"/>
    </source>
</evidence>
<keyword evidence="4" id="KW-1185">Reference proteome</keyword>
<organism evidence="3 4">
    <name type="scientific">Scytonema hofmannii FACHB-248</name>
    <dbReference type="NCBI Taxonomy" id="1842502"/>
    <lineage>
        <taxon>Bacteria</taxon>
        <taxon>Bacillati</taxon>
        <taxon>Cyanobacteriota</taxon>
        <taxon>Cyanophyceae</taxon>
        <taxon>Nostocales</taxon>
        <taxon>Scytonemataceae</taxon>
        <taxon>Scytonema</taxon>
    </lineage>
</organism>
<keyword evidence="1" id="KW-0175">Coiled coil</keyword>
<dbReference type="EMBL" id="JACJTA010000039">
    <property type="protein sequence ID" value="MBD2606395.1"/>
    <property type="molecule type" value="Genomic_DNA"/>
</dbReference>
<accession>A0ABR8GTK6</accession>
<dbReference type="InterPro" id="IPR049341">
    <property type="entry name" value="TRADD-like_N"/>
</dbReference>
<protein>
    <submittedName>
        <fullName evidence="3">DUF1822 family protein</fullName>
    </submittedName>
</protein>
<dbReference type="Proteomes" id="UP000660380">
    <property type="component" value="Unassembled WGS sequence"/>
</dbReference>
<dbReference type="RefSeq" id="WP_051502925.1">
    <property type="nucleotide sequence ID" value="NZ_JACJTA010000039.1"/>
</dbReference>
<evidence type="ECO:0000313" key="3">
    <source>
        <dbReference type="EMBL" id="MBD2606395.1"/>
    </source>
</evidence>
<dbReference type="Pfam" id="PF20694">
    <property type="entry name" value="TRADD-like_N"/>
    <property type="match status" value="1"/>
</dbReference>
<comment type="caution">
    <text evidence="3">The sequence shown here is derived from an EMBL/GenBank/DDBJ whole genome shotgun (WGS) entry which is preliminary data.</text>
</comment>